<dbReference type="NCBIfam" id="TIGR03170">
    <property type="entry name" value="flgA_cterm"/>
    <property type="match status" value="1"/>
</dbReference>
<keyword evidence="5 7" id="KW-0574">Periplasm</keyword>
<dbReference type="Gene3D" id="3.90.1210.10">
    <property type="entry name" value="Antifreeze-like/N-acetylneuraminic acid synthase C-terminal domain"/>
    <property type="match status" value="1"/>
</dbReference>
<evidence type="ECO:0000256" key="4">
    <source>
        <dbReference type="ARBA" id="ARBA00022729"/>
    </source>
</evidence>
<comment type="function">
    <text evidence="6 7">Involved in the assembly process of the P-ring formation. It may associate with FlgF on the rod constituting a structure essential for the P-ring assembly or may act as a modulator protein for the P-ring assembly.</text>
</comment>
<sequence length="227" mass="25327">MALQAGTAQAATASSQIDQALRQHLQPLMEREARQLGWQQPRLSLDMSLPAPVERLPACSRELQVQNLSGRQELLARQRFRLSCPQPQWSQDVTAQANVSVLLLVARHILDRDQAFSAEDVKIERQQVARHDRGFFSKVEQVTGKTAKRRIRAGQMLTADLLDAPLWVRRGQSVTIVARHDGIEASTLGEALANGREGEIVRVRNRSSEKIIDAQVIGDGVVTSTWR</sequence>
<dbReference type="GO" id="GO:0044780">
    <property type="term" value="P:bacterial-type flagellum assembly"/>
    <property type="evidence" value="ECO:0007669"/>
    <property type="project" value="InterPro"/>
</dbReference>
<evidence type="ECO:0000256" key="7">
    <source>
        <dbReference type="RuleBase" id="RU362063"/>
    </source>
</evidence>
<accession>A0A0B3BUU1</accession>
<keyword evidence="4" id="KW-0732">Signal</keyword>
<keyword evidence="10" id="KW-1185">Reference proteome</keyword>
<comment type="similarity">
    <text evidence="2 7">Belongs to the FlgA family.</text>
</comment>
<gene>
    <name evidence="9" type="ORF">PT85_11675</name>
</gene>
<evidence type="ECO:0000256" key="6">
    <source>
        <dbReference type="ARBA" id="ARBA00025643"/>
    </source>
</evidence>
<evidence type="ECO:0000313" key="10">
    <source>
        <dbReference type="Proteomes" id="UP000030980"/>
    </source>
</evidence>
<keyword evidence="7" id="KW-1005">Bacterial flagellum biogenesis</keyword>
<evidence type="ECO:0000259" key="8">
    <source>
        <dbReference type="SMART" id="SM00858"/>
    </source>
</evidence>
<reference evidence="9 10" key="1">
    <citation type="submission" date="2014-11" db="EMBL/GenBank/DDBJ databases">
        <title>Genome sequence of Pseudomonas tuomuerensis JCM 14085.</title>
        <authorList>
            <person name="Shin S.-K."/>
            <person name="Yi H."/>
        </authorList>
    </citation>
    <scope>NUCLEOTIDE SEQUENCE [LARGE SCALE GENOMIC DNA]</scope>
    <source>
        <strain evidence="9 10">JCM 14085</strain>
    </source>
</reference>
<comment type="subcellular location">
    <subcellularLocation>
        <location evidence="1 7">Periplasm</location>
    </subcellularLocation>
</comment>
<dbReference type="CDD" id="cd11614">
    <property type="entry name" value="SAF_CpaB_FlgA_like"/>
    <property type="match status" value="1"/>
</dbReference>
<organism evidence="9 10">
    <name type="scientific">Pseudomonas flexibilis</name>
    <dbReference type="NCBI Taxonomy" id="706570"/>
    <lineage>
        <taxon>Bacteria</taxon>
        <taxon>Pseudomonadati</taxon>
        <taxon>Pseudomonadota</taxon>
        <taxon>Gammaproteobacteria</taxon>
        <taxon>Pseudomonadales</taxon>
        <taxon>Pseudomonadaceae</taxon>
        <taxon>Pseudomonas</taxon>
    </lineage>
</organism>
<evidence type="ECO:0000256" key="2">
    <source>
        <dbReference type="ARBA" id="ARBA00010474"/>
    </source>
</evidence>
<dbReference type="SMART" id="SM00858">
    <property type="entry name" value="SAF"/>
    <property type="match status" value="1"/>
</dbReference>
<dbReference type="PANTHER" id="PTHR36307:SF1">
    <property type="entry name" value="FLAGELLA BASAL BODY P-RING FORMATION PROTEIN FLGA"/>
    <property type="match status" value="1"/>
</dbReference>
<dbReference type="AlphaFoldDB" id="A0A0B3BUU1"/>
<dbReference type="EMBL" id="JTAK01000004">
    <property type="protein sequence ID" value="KHO64831.1"/>
    <property type="molecule type" value="Genomic_DNA"/>
</dbReference>
<dbReference type="Pfam" id="PF13144">
    <property type="entry name" value="ChapFlgA"/>
    <property type="match status" value="1"/>
</dbReference>
<dbReference type="Proteomes" id="UP000030980">
    <property type="component" value="Unassembled WGS sequence"/>
</dbReference>
<evidence type="ECO:0000256" key="3">
    <source>
        <dbReference type="ARBA" id="ARBA00014754"/>
    </source>
</evidence>
<comment type="caution">
    <text evidence="9">The sequence shown here is derived from an EMBL/GenBank/DDBJ whole genome shotgun (WGS) entry which is preliminary data.</text>
</comment>
<dbReference type="InterPro" id="IPR013974">
    <property type="entry name" value="SAF"/>
</dbReference>
<dbReference type="GO" id="GO:0042597">
    <property type="term" value="C:periplasmic space"/>
    <property type="evidence" value="ECO:0007669"/>
    <property type="project" value="UniProtKB-SubCell"/>
</dbReference>
<evidence type="ECO:0000256" key="5">
    <source>
        <dbReference type="ARBA" id="ARBA00022764"/>
    </source>
</evidence>
<dbReference type="InterPro" id="IPR039246">
    <property type="entry name" value="Flagellar_FlgA"/>
</dbReference>
<dbReference type="Gene3D" id="2.30.30.760">
    <property type="match status" value="1"/>
</dbReference>
<evidence type="ECO:0000256" key="1">
    <source>
        <dbReference type="ARBA" id="ARBA00004418"/>
    </source>
</evidence>
<name>A0A0B3BUU1_9PSED</name>
<proteinExistence type="inferred from homology"/>
<dbReference type="STRING" id="706570.PT85_11675"/>
<dbReference type="PANTHER" id="PTHR36307">
    <property type="entry name" value="FLAGELLA BASAL BODY P-RING FORMATION PROTEIN FLGA"/>
    <property type="match status" value="1"/>
</dbReference>
<evidence type="ECO:0000313" key="9">
    <source>
        <dbReference type="EMBL" id="KHO64831.1"/>
    </source>
</evidence>
<feature type="domain" description="SAF" evidence="8">
    <location>
        <begin position="101"/>
        <end position="163"/>
    </location>
</feature>
<dbReference type="InterPro" id="IPR017585">
    <property type="entry name" value="SAF_FlgA"/>
</dbReference>
<protein>
    <recommendedName>
        <fullName evidence="3 7">Flagella basal body P-ring formation protein FlgA</fullName>
    </recommendedName>
</protein>
<dbReference type="RefSeq" id="WP_039606716.1">
    <property type="nucleotide sequence ID" value="NZ_FMUP01000002.1"/>
</dbReference>
<dbReference type="OrthoDB" id="6539695at2"/>